<dbReference type="GO" id="GO:0005737">
    <property type="term" value="C:cytoplasm"/>
    <property type="evidence" value="ECO:0007669"/>
    <property type="project" value="UniProtKB-SubCell"/>
</dbReference>
<dbReference type="GO" id="GO:0016442">
    <property type="term" value="C:RISC complex"/>
    <property type="evidence" value="ECO:0007669"/>
    <property type="project" value="TreeGrafter"/>
</dbReference>
<sequence>MFEERFLAAPKRSSGKKKPLSLEEMIAANPGKDPVQLLYEYGTKMRKLPAYDFEKVEGQERIPVFISRVALGDVICTVWYVIAVTWKHSALPSEGAEADEEDAACAGEHFKRLKDSQWFFGK</sequence>
<dbReference type="Gene3D" id="3.30.160.20">
    <property type="match status" value="1"/>
</dbReference>
<name>A0A6P8R6G9_GEOSA</name>
<evidence type="ECO:0000256" key="2">
    <source>
        <dbReference type="ARBA" id="ARBA00022490"/>
    </source>
</evidence>
<dbReference type="GO" id="GO:0070578">
    <property type="term" value="C:RISC-loading complex"/>
    <property type="evidence" value="ECO:0007669"/>
    <property type="project" value="TreeGrafter"/>
</dbReference>
<comment type="subcellular location">
    <subcellularLocation>
        <location evidence="1">Cytoplasm</location>
    </subcellularLocation>
</comment>
<evidence type="ECO:0000256" key="5">
    <source>
        <dbReference type="ARBA" id="ARBA00023158"/>
    </source>
</evidence>
<reference evidence="7" key="1">
    <citation type="submission" date="2025-08" db="UniProtKB">
        <authorList>
            <consortium name="RefSeq"/>
        </authorList>
    </citation>
    <scope>IDENTIFICATION</scope>
</reference>
<evidence type="ECO:0000313" key="7">
    <source>
        <dbReference type="RefSeq" id="XP_033805749.1"/>
    </source>
</evidence>
<accession>A0A6P8R6G9</accession>
<evidence type="ECO:0000313" key="6">
    <source>
        <dbReference type="Proteomes" id="UP000515159"/>
    </source>
</evidence>
<dbReference type="GO" id="GO:0003725">
    <property type="term" value="F:double-stranded RNA binding"/>
    <property type="evidence" value="ECO:0007669"/>
    <property type="project" value="TreeGrafter"/>
</dbReference>
<keyword evidence="3" id="KW-0677">Repeat</keyword>
<dbReference type="KEGG" id="gsh:117362812"/>
<protein>
    <submittedName>
        <fullName evidence="7">Interferon-inducible double-stranded RNA-dependent protein kinase activator A homolog A-like</fullName>
    </submittedName>
</protein>
<keyword evidence="4" id="KW-0694">RNA-binding</keyword>
<dbReference type="AlphaFoldDB" id="A0A6P8R6G9"/>
<keyword evidence="6" id="KW-1185">Reference proteome</keyword>
<dbReference type="PANTHER" id="PTHR46205">
    <property type="entry name" value="LOQUACIOUS, ISOFORM B"/>
    <property type="match status" value="1"/>
</dbReference>
<evidence type="ECO:0000256" key="1">
    <source>
        <dbReference type="ARBA" id="ARBA00004496"/>
    </source>
</evidence>
<keyword evidence="5" id="KW-0943">RNA-mediated gene silencing</keyword>
<dbReference type="GO" id="GO:0035197">
    <property type="term" value="F:siRNA binding"/>
    <property type="evidence" value="ECO:0007669"/>
    <property type="project" value="TreeGrafter"/>
</dbReference>
<dbReference type="GeneID" id="117362812"/>
<dbReference type="GO" id="GO:0005634">
    <property type="term" value="C:nucleus"/>
    <property type="evidence" value="ECO:0007669"/>
    <property type="project" value="TreeGrafter"/>
</dbReference>
<dbReference type="GO" id="GO:0070920">
    <property type="term" value="P:regulation of regulatory ncRNA processing"/>
    <property type="evidence" value="ECO:0007669"/>
    <property type="project" value="TreeGrafter"/>
</dbReference>
<dbReference type="Proteomes" id="UP000515159">
    <property type="component" value="Chromosome 1"/>
</dbReference>
<dbReference type="InterPro" id="IPR051247">
    <property type="entry name" value="RLC_Component"/>
</dbReference>
<dbReference type="OrthoDB" id="10056847at2759"/>
<dbReference type="PANTHER" id="PTHR46205:SF2">
    <property type="entry name" value="INTERFERON-INDUCIBLE DOUBLE-STRANDED RNA-DEPENDENT PROTEIN KINASE ACTIVATOR A"/>
    <property type="match status" value="1"/>
</dbReference>
<dbReference type="GO" id="GO:0030422">
    <property type="term" value="P:siRNA processing"/>
    <property type="evidence" value="ECO:0007669"/>
    <property type="project" value="TreeGrafter"/>
</dbReference>
<dbReference type="InParanoid" id="A0A6P8R6G9"/>
<evidence type="ECO:0000256" key="4">
    <source>
        <dbReference type="ARBA" id="ARBA00022884"/>
    </source>
</evidence>
<dbReference type="RefSeq" id="XP_033805749.1">
    <property type="nucleotide sequence ID" value="XM_033949858.1"/>
</dbReference>
<keyword evidence="2" id="KW-0963">Cytoplasm</keyword>
<evidence type="ECO:0000256" key="3">
    <source>
        <dbReference type="ARBA" id="ARBA00022737"/>
    </source>
</evidence>
<gene>
    <name evidence="7" type="primary">LOC117362812</name>
</gene>
<dbReference type="SUPFAM" id="SSF54768">
    <property type="entry name" value="dsRNA-binding domain-like"/>
    <property type="match status" value="1"/>
</dbReference>
<proteinExistence type="predicted"/>
<organism evidence="6 7">
    <name type="scientific">Geotrypetes seraphini</name>
    <name type="common">Gaboon caecilian</name>
    <name type="synonym">Caecilia seraphini</name>
    <dbReference type="NCBI Taxonomy" id="260995"/>
    <lineage>
        <taxon>Eukaryota</taxon>
        <taxon>Metazoa</taxon>
        <taxon>Chordata</taxon>
        <taxon>Craniata</taxon>
        <taxon>Vertebrata</taxon>
        <taxon>Euteleostomi</taxon>
        <taxon>Amphibia</taxon>
        <taxon>Gymnophiona</taxon>
        <taxon>Geotrypetes</taxon>
    </lineage>
</organism>